<dbReference type="AlphaFoldDB" id="A0A2K1J8R6"/>
<reference evidence="2" key="3">
    <citation type="submission" date="2020-12" db="UniProtKB">
        <authorList>
            <consortium name="EnsemblPlants"/>
        </authorList>
    </citation>
    <scope>IDENTIFICATION</scope>
</reference>
<dbReference type="Proteomes" id="UP000006727">
    <property type="component" value="Chromosome 16"/>
</dbReference>
<keyword evidence="3" id="KW-1185">Reference proteome</keyword>
<name>A0A2K1J8R6_PHYPA</name>
<evidence type="ECO:0000313" key="1">
    <source>
        <dbReference type="EMBL" id="PNR37925.1"/>
    </source>
</evidence>
<dbReference type="InParanoid" id="A0A2K1J8R6"/>
<organism evidence="1">
    <name type="scientific">Physcomitrium patens</name>
    <name type="common">Spreading-leaved earth moss</name>
    <name type="synonym">Physcomitrella patens</name>
    <dbReference type="NCBI Taxonomy" id="3218"/>
    <lineage>
        <taxon>Eukaryota</taxon>
        <taxon>Viridiplantae</taxon>
        <taxon>Streptophyta</taxon>
        <taxon>Embryophyta</taxon>
        <taxon>Bryophyta</taxon>
        <taxon>Bryophytina</taxon>
        <taxon>Bryopsida</taxon>
        <taxon>Funariidae</taxon>
        <taxon>Funariales</taxon>
        <taxon>Funariaceae</taxon>
        <taxon>Physcomitrium</taxon>
    </lineage>
</organism>
<reference evidence="1 3" key="1">
    <citation type="journal article" date="2008" name="Science">
        <title>The Physcomitrella genome reveals evolutionary insights into the conquest of land by plants.</title>
        <authorList>
            <person name="Rensing S."/>
            <person name="Lang D."/>
            <person name="Zimmer A."/>
            <person name="Terry A."/>
            <person name="Salamov A."/>
            <person name="Shapiro H."/>
            <person name="Nishiyama T."/>
            <person name="Perroud P.-F."/>
            <person name="Lindquist E."/>
            <person name="Kamisugi Y."/>
            <person name="Tanahashi T."/>
            <person name="Sakakibara K."/>
            <person name="Fujita T."/>
            <person name="Oishi K."/>
            <person name="Shin-I T."/>
            <person name="Kuroki Y."/>
            <person name="Toyoda A."/>
            <person name="Suzuki Y."/>
            <person name="Hashimoto A."/>
            <person name="Yamaguchi K."/>
            <person name="Sugano A."/>
            <person name="Kohara Y."/>
            <person name="Fujiyama A."/>
            <person name="Anterola A."/>
            <person name="Aoki S."/>
            <person name="Ashton N."/>
            <person name="Barbazuk W.B."/>
            <person name="Barker E."/>
            <person name="Bennetzen J."/>
            <person name="Bezanilla M."/>
            <person name="Blankenship R."/>
            <person name="Cho S.H."/>
            <person name="Dutcher S."/>
            <person name="Estelle M."/>
            <person name="Fawcett J.A."/>
            <person name="Gundlach H."/>
            <person name="Hanada K."/>
            <person name="Heyl A."/>
            <person name="Hicks K.A."/>
            <person name="Hugh J."/>
            <person name="Lohr M."/>
            <person name="Mayer K."/>
            <person name="Melkozernov A."/>
            <person name="Murata T."/>
            <person name="Nelson D."/>
            <person name="Pils B."/>
            <person name="Prigge M."/>
            <person name="Reiss B."/>
            <person name="Renner T."/>
            <person name="Rombauts S."/>
            <person name="Rushton P."/>
            <person name="Sanderfoot A."/>
            <person name="Schween G."/>
            <person name="Shiu S.-H."/>
            <person name="Stueber K."/>
            <person name="Theodoulou F.L."/>
            <person name="Tu H."/>
            <person name="Van de Peer Y."/>
            <person name="Verrier P.J."/>
            <person name="Waters E."/>
            <person name="Wood A."/>
            <person name="Yang L."/>
            <person name="Cove D."/>
            <person name="Cuming A."/>
            <person name="Hasebe M."/>
            <person name="Lucas S."/>
            <person name="Mishler D.B."/>
            <person name="Reski R."/>
            <person name="Grigoriev I."/>
            <person name="Quatrano R.S."/>
            <person name="Boore J.L."/>
        </authorList>
    </citation>
    <scope>NUCLEOTIDE SEQUENCE [LARGE SCALE GENOMIC DNA]</scope>
    <source>
        <strain evidence="2 3">cv. Gransden 2004</strain>
    </source>
</reference>
<dbReference type="EMBL" id="ABEU02000016">
    <property type="protein sequence ID" value="PNR37925.1"/>
    <property type="molecule type" value="Genomic_DNA"/>
</dbReference>
<evidence type="ECO:0000313" key="2">
    <source>
        <dbReference type="EnsemblPlants" id="Pp3c16_15899V3.1"/>
    </source>
</evidence>
<protein>
    <submittedName>
        <fullName evidence="1 2">Uncharacterized protein</fullName>
    </submittedName>
</protein>
<gene>
    <name evidence="1" type="ORF">PHYPA_021035</name>
</gene>
<sequence>MHGSVVDLDFVYLVSLCTNVCSFANCHIGIRRSLALTHTSLDSQLVQGDRVGNLHFDSAACSHSLTACS</sequence>
<evidence type="ECO:0000313" key="3">
    <source>
        <dbReference type="Proteomes" id="UP000006727"/>
    </source>
</evidence>
<dbReference type="Gramene" id="Pp3c16_15899V3.1">
    <property type="protein sequence ID" value="Pp3c16_15899V3.1"/>
    <property type="gene ID" value="Pp3c16_15899"/>
</dbReference>
<reference evidence="1 3" key="2">
    <citation type="journal article" date="2018" name="Plant J.">
        <title>The Physcomitrella patens chromosome-scale assembly reveals moss genome structure and evolution.</title>
        <authorList>
            <person name="Lang D."/>
            <person name="Ullrich K.K."/>
            <person name="Murat F."/>
            <person name="Fuchs J."/>
            <person name="Jenkins J."/>
            <person name="Haas F.B."/>
            <person name="Piednoel M."/>
            <person name="Gundlach H."/>
            <person name="Van Bel M."/>
            <person name="Meyberg R."/>
            <person name="Vives C."/>
            <person name="Morata J."/>
            <person name="Symeonidi A."/>
            <person name="Hiss M."/>
            <person name="Muchero W."/>
            <person name="Kamisugi Y."/>
            <person name="Saleh O."/>
            <person name="Blanc G."/>
            <person name="Decker E.L."/>
            <person name="van Gessel N."/>
            <person name="Grimwood J."/>
            <person name="Hayes R.D."/>
            <person name="Graham S.W."/>
            <person name="Gunter L.E."/>
            <person name="McDaniel S.F."/>
            <person name="Hoernstein S.N.W."/>
            <person name="Larsson A."/>
            <person name="Li F.W."/>
            <person name="Perroud P.F."/>
            <person name="Phillips J."/>
            <person name="Ranjan P."/>
            <person name="Rokshar D.S."/>
            <person name="Rothfels C.J."/>
            <person name="Schneider L."/>
            <person name="Shu S."/>
            <person name="Stevenson D.W."/>
            <person name="Thummler F."/>
            <person name="Tillich M."/>
            <person name="Villarreal Aguilar J.C."/>
            <person name="Widiez T."/>
            <person name="Wong G.K."/>
            <person name="Wymore A."/>
            <person name="Zhang Y."/>
            <person name="Zimmer A.D."/>
            <person name="Quatrano R.S."/>
            <person name="Mayer K.F.X."/>
            <person name="Goodstein D."/>
            <person name="Casacuberta J.M."/>
            <person name="Vandepoele K."/>
            <person name="Reski R."/>
            <person name="Cuming A.C."/>
            <person name="Tuskan G.A."/>
            <person name="Maumus F."/>
            <person name="Salse J."/>
            <person name="Schmutz J."/>
            <person name="Rensing S.A."/>
        </authorList>
    </citation>
    <scope>NUCLEOTIDE SEQUENCE [LARGE SCALE GENOMIC DNA]</scope>
    <source>
        <strain evidence="2 3">cv. Gransden 2004</strain>
    </source>
</reference>
<proteinExistence type="predicted"/>
<accession>A0A2K1J8R6</accession>
<dbReference type="EnsemblPlants" id="Pp3c16_15899V3.1">
    <property type="protein sequence ID" value="Pp3c16_15899V3.1"/>
    <property type="gene ID" value="Pp3c16_15899"/>
</dbReference>